<evidence type="ECO:0000256" key="10">
    <source>
        <dbReference type="ARBA" id="ARBA00048336"/>
    </source>
</evidence>
<evidence type="ECO:0000259" key="14">
    <source>
        <dbReference type="PROSITE" id="PS51479"/>
    </source>
</evidence>
<comment type="caution">
    <text evidence="15">The sequence shown here is derived from an EMBL/GenBank/DDBJ whole genome shotgun (WGS) entry which is preliminary data.</text>
</comment>
<proteinExistence type="inferred from homology"/>
<comment type="subcellular location">
    <subcellularLocation>
        <location evidence="1 12">Nucleus</location>
    </subcellularLocation>
</comment>
<dbReference type="InterPro" id="IPR007308">
    <property type="entry name" value="Rtr1/RPAP2_dom"/>
</dbReference>
<dbReference type="EMBL" id="JFFI01000908">
    <property type="protein sequence ID" value="KXH65141.1"/>
    <property type="molecule type" value="Genomic_DNA"/>
</dbReference>
<feature type="compositionally biased region" description="Basic and acidic residues" evidence="13">
    <location>
        <begin position="14"/>
        <end position="23"/>
    </location>
</feature>
<dbReference type="GO" id="GO:0008270">
    <property type="term" value="F:zinc ion binding"/>
    <property type="evidence" value="ECO:0007669"/>
    <property type="project" value="UniProtKB-KW"/>
</dbReference>
<accession>A0A135UXM9</accession>
<gene>
    <name evidence="15" type="ORF">CSAL01_12565</name>
</gene>
<evidence type="ECO:0000256" key="4">
    <source>
        <dbReference type="ARBA" id="ARBA00022771"/>
    </source>
</evidence>
<reference evidence="15 16" key="1">
    <citation type="submission" date="2014-02" db="EMBL/GenBank/DDBJ databases">
        <title>The genome sequence of Colletotrichum salicis CBS 607.94.</title>
        <authorList>
            <person name="Baroncelli R."/>
            <person name="Thon M.R."/>
        </authorList>
    </citation>
    <scope>NUCLEOTIDE SEQUENCE [LARGE SCALE GENOMIC DNA]</scope>
    <source>
        <strain evidence="15 16">CBS 607.94</strain>
    </source>
</reference>
<dbReference type="InterPro" id="IPR038534">
    <property type="entry name" value="Rtr1/RPAP2_sf"/>
</dbReference>
<evidence type="ECO:0000256" key="7">
    <source>
        <dbReference type="ARBA" id="ARBA00022912"/>
    </source>
</evidence>
<keyword evidence="4 12" id="KW-0863">Zinc-finger</keyword>
<evidence type="ECO:0000256" key="3">
    <source>
        <dbReference type="ARBA" id="ARBA00022723"/>
    </source>
</evidence>
<keyword evidence="7 12" id="KW-0904">Protein phosphatase</keyword>
<evidence type="ECO:0000313" key="15">
    <source>
        <dbReference type="EMBL" id="KXH65141.1"/>
    </source>
</evidence>
<dbReference type="EC" id="3.1.3.16" evidence="12"/>
<evidence type="ECO:0000256" key="11">
    <source>
        <dbReference type="PROSITE-ProRule" id="PRU00812"/>
    </source>
</evidence>
<dbReference type="OrthoDB" id="2590500at2759"/>
<feature type="region of interest" description="Disordered" evidence="13">
    <location>
        <begin position="1"/>
        <end position="27"/>
    </location>
</feature>
<dbReference type="PROSITE" id="PS51479">
    <property type="entry name" value="ZF_RTR1"/>
    <property type="match status" value="1"/>
</dbReference>
<name>A0A135UXM9_9PEZI</name>
<sequence length="446" mass="49221">MRYVSSAARANRNAPEKSSRGEMEGEMELGRAQNGVTAAQATRAPRATLSPAKRQVRPTCLSVEALAAIPPSIVARAGWCQEPRQHFTSGHRKFIFFQGPFTLHRHLASPSSKLLPGTLTTRRAHRLGRRPAHPPSRNYLTYTTTSTMATDARPLKGILKKAAAGATASGSGAANAVLNPRKQDPREIALQHARIIQQRKDLELQILESLAELSEYPTERGSRTFSAANPSPRDVADFKANIRLFQPSDYDDLIEERNVNGLCGYTLCAQPKPRASKGGEWRLVNFGKADFDIVNRKESEKWCSKDCQRRAMYIKVQLNESAAWERAGLPDIEIELYGEEKARQEDLATQASRDLASLKLEDGRRAADESATLALERGETREAGQPGKTFTLAIREREVKPPTEYGVFGDPDDAHLFVEGHRPGAGKAQAIAEASQLEAQRDQDMS</sequence>
<evidence type="ECO:0000256" key="5">
    <source>
        <dbReference type="ARBA" id="ARBA00022801"/>
    </source>
</evidence>
<keyword evidence="6 12" id="KW-0862">Zinc</keyword>
<dbReference type="PANTHER" id="PTHR14732">
    <property type="entry name" value="RNA POLYMERASE II SUBUNIT B1 CTD PHOSPHATASE RPAP2-RELATED"/>
    <property type="match status" value="1"/>
</dbReference>
<evidence type="ECO:0000256" key="2">
    <source>
        <dbReference type="ARBA" id="ARBA00005676"/>
    </source>
</evidence>
<dbReference type="Proteomes" id="UP000070121">
    <property type="component" value="Unassembled WGS sequence"/>
</dbReference>
<dbReference type="Gene3D" id="1.25.40.820">
    <property type="match status" value="1"/>
</dbReference>
<feature type="compositionally biased region" description="Basic and acidic residues" evidence="13">
    <location>
        <begin position="412"/>
        <end position="422"/>
    </location>
</feature>
<evidence type="ECO:0000313" key="16">
    <source>
        <dbReference type="Proteomes" id="UP000070121"/>
    </source>
</evidence>
<dbReference type="GO" id="GO:0008420">
    <property type="term" value="F:RNA polymerase II CTD heptapeptide repeat phosphatase activity"/>
    <property type="evidence" value="ECO:0007669"/>
    <property type="project" value="UniProtKB-UniRule"/>
</dbReference>
<keyword evidence="5 12" id="KW-0378">Hydrolase</keyword>
<keyword evidence="8 12" id="KW-0539">Nucleus</keyword>
<keyword evidence="16" id="KW-1185">Reference proteome</keyword>
<keyword evidence="3 12" id="KW-0479">Metal-binding</keyword>
<dbReference type="GO" id="GO:0043175">
    <property type="term" value="F:RNA polymerase core enzyme binding"/>
    <property type="evidence" value="ECO:0007669"/>
    <property type="project" value="UniProtKB-UniRule"/>
</dbReference>
<comment type="catalytic activity">
    <reaction evidence="10 12">
        <text>O-phospho-L-threonyl-[protein] + H2O = L-threonyl-[protein] + phosphate</text>
        <dbReference type="Rhea" id="RHEA:47004"/>
        <dbReference type="Rhea" id="RHEA-COMP:11060"/>
        <dbReference type="Rhea" id="RHEA-COMP:11605"/>
        <dbReference type="ChEBI" id="CHEBI:15377"/>
        <dbReference type="ChEBI" id="CHEBI:30013"/>
        <dbReference type="ChEBI" id="CHEBI:43474"/>
        <dbReference type="ChEBI" id="CHEBI:61977"/>
        <dbReference type="EC" id="3.1.3.16"/>
    </reaction>
</comment>
<dbReference type="InterPro" id="IPR039693">
    <property type="entry name" value="Rtr1/RPAP2"/>
</dbReference>
<dbReference type="GO" id="GO:0005737">
    <property type="term" value="C:cytoplasm"/>
    <property type="evidence" value="ECO:0007669"/>
    <property type="project" value="TreeGrafter"/>
</dbReference>
<comment type="function">
    <text evidence="12">Putative RNA polymerase II subunit B1 C-terminal domain (CTD) phosphatase involved in RNA polymerase II transcription regulation.</text>
</comment>
<comment type="catalytic activity">
    <reaction evidence="9 12">
        <text>O-phospho-L-seryl-[protein] + H2O = L-seryl-[protein] + phosphate</text>
        <dbReference type="Rhea" id="RHEA:20629"/>
        <dbReference type="Rhea" id="RHEA-COMP:9863"/>
        <dbReference type="Rhea" id="RHEA-COMP:11604"/>
        <dbReference type="ChEBI" id="CHEBI:15377"/>
        <dbReference type="ChEBI" id="CHEBI:29999"/>
        <dbReference type="ChEBI" id="CHEBI:43474"/>
        <dbReference type="ChEBI" id="CHEBI:83421"/>
        <dbReference type="EC" id="3.1.3.16"/>
    </reaction>
</comment>
<feature type="region of interest" description="Disordered" evidence="13">
    <location>
        <begin position="402"/>
        <end position="429"/>
    </location>
</feature>
<organism evidence="15 16">
    <name type="scientific">Colletotrichum salicis</name>
    <dbReference type="NCBI Taxonomy" id="1209931"/>
    <lineage>
        <taxon>Eukaryota</taxon>
        <taxon>Fungi</taxon>
        <taxon>Dikarya</taxon>
        <taxon>Ascomycota</taxon>
        <taxon>Pezizomycotina</taxon>
        <taxon>Sordariomycetes</taxon>
        <taxon>Hypocreomycetidae</taxon>
        <taxon>Glomerellales</taxon>
        <taxon>Glomerellaceae</taxon>
        <taxon>Colletotrichum</taxon>
        <taxon>Colletotrichum acutatum species complex</taxon>
    </lineage>
</organism>
<feature type="domain" description="RTR1-type" evidence="14">
    <location>
        <begin position="240"/>
        <end position="327"/>
    </location>
</feature>
<evidence type="ECO:0000256" key="12">
    <source>
        <dbReference type="RuleBase" id="RU367080"/>
    </source>
</evidence>
<comment type="similarity">
    <text evidence="2 11 12">Belongs to the RPAP2 family.</text>
</comment>
<dbReference type="Pfam" id="PF04181">
    <property type="entry name" value="RPAP2_Rtr1"/>
    <property type="match status" value="1"/>
</dbReference>
<dbReference type="AlphaFoldDB" id="A0A135UXM9"/>
<evidence type="ECO:0000256" key="1">
    <source>
        <dbReference type="ARBA" id="ARBA00004123"/>
    </source>
</evidence>
<dbReference type="GO" id="GO:0005634">
    <property type="term" value="C:nucleus"/>
    <property type="evidence" value="ECO:0007669"/>
    <property type="project" value="UniProtKB-SubCell"/>
</dbReference>
<evidence type="ECO:0000256" key="6">
    <source>
        <dbReference type="ARBA" id="ARBA00022833"/>
    </source>
</evidence>
<dbReference type="STRING" id="1209931.A0A135UXM9"/>
<dbReference type="PANTHER" id="PTHR14732:SF0">
    <property type="entry name" value="RNA POLYMERASE II SUBUNIT B1 CTD PHOSPHATASE RPAP2-RELATED"/>
    <property type="match status" value="1"/>
</dbReference>
<evidence type="ECO:0000256" key="8">
    <source>
        <dbReference type="ARBA" id="ARBA00023242"/>
    </source>
</evidence>
<evidence type="ECO:0000256" key="9">
    <source>
        <dbReference type="ARBA" id="ARBA00047761"/>
    </source>
</evidence>
<protein>
    <recommendedName>
        <fullName evidence="12">RNA polymerase II subunit B1 CTD phosphatase RPAP2 homolog</fullName>
        <ecNumber evidence="12">3.1.3.16</ecNumber>
    </recommendedName>
</protein>
<evidence type="ECO:0000256" key="13">
    <source>
        <dbReference type="SAM" id="MobiDB-lite"/>
    </source>
</evidence>